<accession>A0A0S4TZY0</accession>
<dbReference type="AlphaFoldDB" id="A0A0S4TZY0"/>
<evidence type="ECO:0000313" key="1">
    <source>
        <dbReference type="EMBL" id="CUV15562.1"/>
    </source>
</evidence>
<proteinExistence type="predicted"/>
<sequence length="65" mass="7101">MAARLRESGAALFRATASYKLLRYQDFGGTPADQAATTGWLRRLVPRAASYTLLICPGTSPILWT</sequence>
<dbReference type="PATRIC" id="fig|305.106.peg.3644"/>
<organism evidence="1">
    <name type="scientific">Ralstonia solanacearum</name>
    <name type="common">Pseudomonas solanacearum</name>
    <dbReference type="NCBI Taxonomy" id="305"/>
    <lineage>
        <taxon>Bacteria</taxon>
        <taxon>Pseudomonadati</taxon>
        <taxon>Pseudomonadota</taxon>
        <taxon>Betaproteobacteria</taxon>
        <taxon>Burkholderiales</taxon>
        <taxon>Burkholderiaceae</taxon>
        <taxon>Ralstonia</taxon>
        <taxon>Ralstonia solanacearum species complex</taxon>
    </lineage>
</organism>
<gene>
    <name evidence="1" type="ORF">RUN39_v1_1680003</name>
</gene>
<protein>
    <submittedName>
        <fullName evidence="1">Uncharacterized protein</fullName>
    </submittedName>
</protein>
<reference evidence="1" key="1">
    <citation type="submission" date="2015-10" db="EMBL/GenBank/DDBJ databases">
        <authorList>
            <person name="Gilbert D.G."/>
        </authorList>
    </citation>
    <scope>NUCLEOTIDE SEQUENCE</scope>
    <source>
        <strain evidence="1">Phyl III-seqv23</strain>
    </source>
</reference>
<dbReference type="EMBL" id="LN899819">
    <property type="protein sequence ID" value="CUV15562.1"/>
    <property type="molecule type" value="Genomic_DNA"/>
</dbReference>
<name>A0A0S4TZY0_RALSL</name>